<accession>A0A915M5U5</accession>
<evidence type="ECO:0000259" key="3">
    <source>
        <dbReference type="PROSITE" id="PS50174"/>
    </source>
</evidence>
<evidence type="ECO:0000313" key="5">
    <source>
        <dbReference type="WBParaSite" id="scaffold3303_cov256.g6389"/>
    </source>
</evidence>
<dbReference type="Pfam" id="PF07713">
    <property type="entry name" value="DUF1604"/>
    <property type="match status" value="1"/>
</dbReference>
<sequence length="678" mass="77062">MVYGTPFEQLEDQAKSAVSKKPKGIQDEVVTDERGRRRFHGAFTGGFSAGYFNTAGSKHGWVPQTFKSIRTERGERLEQMAEDFMDEEDFGEFGIASRKFRTKSDFMDTLAAPGEERLLAWERAGTSNFVGNDGSLANKLNSLLRPVNDSIGIRILRKMGWRPGKGVGAKMTRRALERQKLIDAKNSGKEAEFDEETVKDIEEIIPTAEFSPDDIKPVEICQKEDVHGMGYKPLQEIGVLSEKYGRVTASLKKTNCSGKGIRGQAFGVGAFEEDDEDIYTNYDLTQYDFEVVDSTFIPSSSSMEGKNSSKSQKFFVADTPPPGWRPSTNRTKSLLFSGRKEISKKLPEAVAKISNQLTPFQRAKLLGERDHSVMEMLSNEQRAKLKINNSVIPDGSKNDNMQHQSKHIHDRHRLHHGLTAQPFEEEPLKAHRFRQYVSYLKRGIPFIQPPEMTLLQWESEKADFEEALPSELRALLKDVQERQKPLARLDFARPIAEHLKNRFAQAVGSNQFGTATRQLHEWHPAPDLCKRFNISNPYPDSQILGVPGLSGQRYGGQKDYSSEYSLIELAGKSVITILDIVEDDNVYGPAMPPTEFLEEKCNQENNFQLEIKNGSSGNDIITIESEIDEDNSDDSDDSSDSEEEERRKRKKEKKRKKKMKKKEKKLERKKKRLEKKKH</sequence>
<keyword evidence="4" id="KW-1185">Reference proteome</keyword>
<dbReference type="PANTHER" id="PTHR13384:SF19">
    <property type="entry name" value="G PATCH DOMAIN-CONTAINING PROTEIN 1"/>
    <property type="match status" value="1"/>
</dbReference>
<dbReference type="GO" id="GO:0006397">
    <property type="term" value="P:mRNA processing"/>
    <property type="evidence" value="ECO:0007669"/>
    <property type="project" value="InterPro"/>
</dbReference>
<dbReference type="Proteomes" id="UP000887561">
    <property type="component" value="Unplaced"/>
</dbReference>
<reference evidence="5" key="1">
    <citation type="submission" date="2022-11" db="UniProtKB">
        <authorList>
            <consortium name="WormBaseParasite"/>
        </authorList>
    </citation>
    <scope>IDENTIFICATION</scope>
</reference>
<dbReference type="AlphaFoldDB" id="A0A915M5U5"/>
<dbReference type="Pfam" id="PF26093">
    <property type="entry name" value="HTH_TGH"/>
    <property type="match status" value="1"/>
</dbReference>
<dbReference type="InterPro" id="IPR011666">
    <property type="entry name" value="DUF1604"/>
</dbReference>
<protein>
    <submittedName>
        <fullName evidence="5">G-patch domain-containing protein</fullName>
    </submittedName>
</protein>
<dbReference type="Pfam" id="PF01585">
    <property type="entry name" value="G-patch"/>
    <property type="match status" value="1"/>
</dbReference>
<dbReference type="WBParaSite" id="scaffold3303_cov256.g6389">
    <property type="protein sequence ID" value="scaffold3303_cov256.g6389"/>
    <property type="gene ID" value="scaffold3303_cov256.g6389"/>
</dbReference>
<feature type="domain" description="G-patch" evidence="3">
    <location>
        <begin position="148"/>
        <end position="168"/>
    </location>
</feature>
<dbReference type="GO" id="GO:0005634">
    <property type="term" value="C:nucleus"/>
    <property type="evidence" value="ECO:0007669"/>
    <property type="project" value="TreeGrafter"/>
</dbReference>
<feature type="region of interest" description="Disordered" evidence="2">
    <location>
        <begin position="624"/>
        <end position="678"/>
    </location>
</feature>
<dbReference type="GO" id="GO:0003723">
    <property type="term" value="F:RNA binding"/>
    <property type="evidence" value="ECO:0007669"/>
    <property type="project" value="TreeGrafter"/>
</dbReference>
<comment type="similarity">
    <text evidence="1">Belongs to the GPATCH1 family.</text>
</comment>
<feature type="compositionally biased region" description="Acidic residues" evidence="2">
    <location>
        <begin position="625"/>
        <end position="643"/>
    </location>
</feature>
<organism evidence="4 5">
    <name type="scientific">Meloidogyne javanica</name>
    <name type="common">Root-knot nematode worm</name>
    <dbReference type="NCBI Taxonomy" id="6303"/>
    <lineage>
        <taxon>Eukaryota</taxon>
        <taxon>Metazoa</taxon>
        <taxon>Ecdysozoa</taxon>
        <taxon>Nematoda</taxon>
        <taxon>Chromadorea</taxon>
        <taxon>Rhabditida</taxon>
        <taxon>Tylenchina</taxon>
        <taxon>Tylenchomorpha</taxon>
        <taxon>Tylenchoidea</taxon>
        <taxon>Meloidogynidae</taxon>
        <taxon>Meloidogyninae</taxon>
        <taxon>Meloidogyne</taxon>
        <taxon>Meloidogyne incognita group</taxon>
    </lineage>
</organism>
<evidence type="ECO:0000313" key="4">
    <source>
        <dbReference type="Proteomes" id="UP000887561"/>
    </source>
</evidence>
<evidence type="ECO:0000256" key="2">
    <source>
        <dbReference type="SAM" id="MobiDB-lite"/>
    </source>
</evidence>
<dbReference type="PROSITE" id="PS50174">
    <property type="entry name" value="G_PATCH"/>
    <property type="match status" value="1"/>
</dbReference>
<proteinExistence type="inferred from homology"/>
<dbReference type="PANTHER" id="PTHR13384">
    <property type="entry name" value="G PATCH DOMAIN-CONTAINING PROTEIN 1"/>
    <property type="match status" value="1"/>
</dbReference>
<name>A0A915M5U5_MELJA</name>
<evidence type="ECO:0000256" key="1">
    <source>
        <dbReference type="ARBA" id="ARBA00008600"/>
    </source>
</evidence>
<dbReference type="InterPro" id="IPR000467">
    <property type="entry name" value="G_patch_dom"/>
</dbReference>
<feature type="compositionally biased region" description="Basic residues" evidence="2">
    <location>
        <begin position="647"/>
        <end position="678"/>
    </location>
</feature>